<evidence type="ECO:0000256" key="1">
    <source>
        <dbReference type="ARBA" id="ARBA00004123"/>
    </source>
</evidence>
<dbReference type="InterPro" id="IPR045166">
    <property type="entry name" value="Spp2-like"/>
</dbReference>
<gene>
    <name evidence="7" type="ORF">OCBIM_22036120mg</name>
</gene>
<accession>A0A0L8GD77</accession>
<feature type="compositionally biased region" description="Basic residues" evidence="5">
    <location>
        <begin position="342"/>
        <end position="351"/>
    </location>
</feature>
<evidence type="ECO:0000256" key="5">
    <source>
        <dbReference type="SAM" id="MobiDB-lite"/>
    </source>
</evidence>
<feature type="compositionally biased region" description="Basic and acidic residues" evidence="5">
    <location>
        <begin position="311"/>
        <end position="335"/>
    </location>
</feature>
<evidence type="ECO:0000256" key="4">
    <source>
        <dbReference type="ARBA" id="ARBA00023242"/>
    </source>
</evidence>
<dbReference type="OMA" id="AHKDKEK"/>
<dbReference type="PANTHER" id="PTHR15818:SF2">
    <property type="entry name" value="G-PATCH DOMAIN AND KOW MOTIFS-CONTAINING PROTEIN"/>
    <property type="match status" value="1"/>
</dbReference>
<dbReference type="PROSITE" id="PS50174">
    <property type="entry name" value="G_PATCH"/>
    <property type="match status" value="1"/>
</dbReference>
<feature type="region of interest" description="Disordered" evidence="5">
    <location>
        <begin position="311"/>
        <end position="360"/>
    </location>
</feature>
<organism evidence="7">
    <name type="scientific">Octopus bimaculoides</name>
    <name type="common">California two-spotted octopus</name>
    <dbReference type="NCBI Taxonomy" id="37653"/>
    <lineage>
        <taxon>Eukaryota</taxon>
        <taxon>Metazoa</taxon>
        <taxon>Spiralia</taxon>
        <taxon>Lophotrochozoa</taxon>
        <taxon>Mollusca</taxon>
        <taxon>Cephalopoda</taxon>
        <taxon>Coleoidea</taxon>
        <taxon>Octopodiformes</taxon>
        <taxon>Octopoda</taxon>
        <taxon>Incirrata</taxon>
        <taxon>Octopodidae</taxon>
        <taxon>Octopus</taxon>
    </lineage>
</organism>
<dbReference type="GO" id="GO:0000398">
    <property type="term" value="P:mRNA splicing, via spliceosome"/>
    <property type="evidence" value="ECO:0007669"/>
    <property type="project" value="InterPro"/>
</dbReference>
<dbReference type="GO" id="GO:0003676">
    <property type="term" value="F:nucleic acid binding"/>
    <property type="evidence" value="ECO:0007669"/>
    <property type="project" value="InterPro"/>
</dbReference>
<evidence type="ECO:0000313" key="7">
    <source>
        <dbReference type="EMBL" id="KOF74485.1"/>
    </source>
</evidence>
<dbReference type="OrthoDB" id="5577072at2759"/>
<comment type="subcellular location">
    <subcellularLocation>
        <location evidence="1">Nucleus</location>
    </subcellularLocation>
</comment>
<sequence>MSSSEVENKKSGGITLTFSKFSSTKKLQKSSIAEVKDAFNDEVDFVSGFEDKKVQGSKINDEPKEYVIPCIKKNVWQKTNQDKKPANNKGENPSNSLEDLAAKEIIADANRQNEEWNERGVEDTGIAIPLLLQNQIPSGYETDDRLDVSLRPNEPEDIEYDSVPIEHFGKAILRGMGWKDGEGIGKNKKLVNPTDVVIRPKGMGLGADKSAVKQLNLNKGSHQKKDSDDSPLVLKTGSHCVVEKGSSKGLYGTVVGVDEDNARVLVKLSINSNTITVSQYTIRLVHKKEYDKYHKYLNKVKVDEYKLEEEKKKEKELEMSKKENSSRSGEKRAHASYDNGNSHRHKKHKSDHQRSTNGNSSIWLRPQIRVRIIDKSYKKGKYYKSKVVVEDILSKENCICKTDEGRLLEEISQRMLETVIPKDSPGFVMILSGKYKGQVGEVLKKDKSKCEATLQLVGEQDTIMKMGYDSISEYVGNVSEHY</sequence>
<dbReference type="EMBL" id="KQ422647">
    <property type="protein sequence ID" value="KOF74485.1"/>
    <property type="molecule type" value="Genomic_DNA"/>
</dbReference>
<dbReference type="AlphaFoldDB" id="A0A0L8GD77"/>
<keyword evidence="3" id="KW-0677">Repeat</keyword>
<evidence type="ECO:0000256" key="2">
    <source>
        <dbReference type="ARBA" id="ARBA00010966"/>
    </source>
</evidence>
<evidence type="ECO:0000256" key="3">
    <source>
        <dbReference type="ARBA" id="ARBA00022737"/>
    </source>
</evidence>
<dbReference type="InterPro" id="IPR026822">
    <property type="entry name" value="Spp2/MOS2_G-patch"/>
</dbReference>
<dbReference type="GO" id="GO:0005681">
    <property type="term" value="C:spliceosomal complex"/>
    <property type="evidence" value="ECO:0007669"/>
    <property type="project" value="TreeGrafter"/>
</dbReference>
<dbReference type="KEGG" id="obi:106877856"/>
<dbReference type="Pfam" id="PF25088">
    <property type="entry name" value="GPKOW_C"/>
    <property type="match status" value="1"/>
</dbReference>
<dbReference type="CDD" id="cd13152">
    <property type="entry name" value="KOW_GPKOW_A"/>
    <property type="match status" value="1"/>
</dbReference>
<name>A0A0L8GD77_OCTBM</name>
<dbReference type="InterPro" id="IPR000467">
    <property type="entry name" value="G_patch_dom"/>
</dbReference>
<dbReference type="InterPro" id="IPR014722">
    <property type="entry name" value="Rib_uL2_dom2"/>
</dbReference>
<dbReference type="Pfam" id="PF12656">
    <property type="entry name" value="G-patch_2"/>
    <property type="match status" value="1"/>
</dbReference>
<dbReference type="InterPro" id="IPR005824">
    <property type="entry name" value="KOW"/>
</dbReference>
<dbReference type="Gene3D" id="2.30.30.140">
    <property type="match status" value="1"/>
</dbReference>
<feature type="domain" description="G-patch" evidence="6">
    <location>
        <begin position="165"/>
        <end position="210"/>
    </location>
</feature>
<dbReference type="InterPro" id="IPR041993">
    <property type="entry name" value="GPKOW_KOW1"/>
</dbReference>
<reference evidence="7" key="1">
    <citation type="submission" date="2015-07" db="EMBL/GenBank/DDBJ databases">
        <title>MeaNS - Measles Nucleotide Surveillance Program.</title>
        <authorList>
            <person name="Tran T."/>
            <person name="Druce J."/>
        </authorList>
    </citation>
    <scope>NUCLEOTIDE SEQUENCE</scope>
    <source>
        <strain evidence="7">UCB-OBI-ISO-001</strain>
        <tissue evidence="7">Gonad</tissue>
    </source>
</reference>
<proteinExistence type="inferred from homology"/>
<dbReference type="Gene3D" id="2.30.30.30">
    <property type="match status" value="1"/>
</dbReference>
<keyword evidence="4" id="KW-0539">Nucleus</keyword>
<dbReference type="InterPro" id="IPR041994">
    <property type="entry name" value="GPKOW_KOW2"/>
</dbReference>
<dbReference type="SMART" id="SM00443">
    <property type="entry name" value="G_patch"/>
    <property type="match status" value="1"/>
</dbReference>
<dbReference type="SMART" id="SM00739">
    <property type="entry name" value="KOW"/>
    <property type="match status" value="2"/>
</dbReference>
<dbReference type="PANTHER" id="PTHR15818">
    <property type="entry name" value="G PATCH AND KOW-CONTAINING"/>
    <property type="match status" value="1"/>
</dbReference>
<dbReference type="STRING" id="37653.A0A0L8GD77"/>
<comment type="similarity">
    <text evidence="2">Belongs to the MOS2 family.</text>
</comment>
<evidence type="ECO:0000259" key="6">
    <source>
        <dbReference type="PROSITE" id="PS50174"/>
    </source>
</evidence>
<feature type="region of interest" description="Disordered" evidence="5">
    <location>
        <begin position="78"/>
        <end position="98"/>
    </location>
</feature>
<protein>
    <recommendedName>
        <fullName evidence="6">G-patch domain-containing protein</fullName>
    </recommendedName>
</protein>
<dbReference type="CDD" id="cd13153">
    <property type="entry name" value="KOW_GPKOW_B"/>
    <property type="match status" value="1"/>
</dbReference>